<reference evidence="3" key="1">
    <citation type="submission" date="2015-09" db="EMBL/GenBank/DDBJ databases">
        <authorList>
            <person name="Sai Rama Sridatta P."/>
        </authorList>
    </citation>
    <scope>NUCLEOTIDE SEQUENCE [LARGE SCALE GENOMIC DNA]</scope>
</reference>
<dbReference type="STRING" id="8187.ENSLCAP00010036955"/>
<evidence type="ECO:0000313" key="3">
    <source>
        <dbReference type="Proteomes" id="UP000314980"/>
    </source>
</evidence>
<evidence type="ECO:0000313" key="2">
    <source>
        <dbReference type="Ensembl" id="ENSLCAP00010036955.1"/>
    </source>
</evidence>
<dbReference type="PROSITE" id="PS50904">
    <property type="entry name" value="PRELI_MSF1"/>
    <property type="match status" value="1"/>
</dbReference>
<dbReference type="InterPro" id="IPR037365">
    <property type="entry name" value="Slowmo/Ups"/>
</dbReference>
<dbReference type="AlphaFoldDB" id="A0A4W6EFR7"/>
<dbReference type="InterPro" id="IPR006797">
    <property type="entry name" value="PRELI/MSF1_dom"/>
</dbReference>
<dbReference type="Ensembl" id="ENSLCAT00010037824.1">
    <property type="protein sequence ID" value="ENSLCAP00010036955.1"/>
    <property type="gene ID" value="ENSLCAG00010017307.1"/>
</dbReference>
<reference evidence="2" key="2">
    <citation type="submission" date="2025-08" db="UniProtKB">
        <authorList>
            <consortium name="Ensembl"/>
        </authorList>
    </citation>
    <scope>IDENTIFICATION</scope>
</reference>
<evidence type="ECO:0000259" key="1">
    <source>
        <dbReference type="PROSITE" id="PS50904"/>
    </source>
</evidence>
<keyword evidence="3" id="KW-1185">Reference proteome</keyword>
<protein>
    <submittedName>
        <fullName evidence="2">PRELI domain containing 3A</fullName>
    </submittedName>
</protein>
<dbReference type="InParanoid" id="A0A4W6EFR7"/>
<dbReference type="GeneTree" id="ENSGT00950000182810"/>
<dbReference type="Proteomes" id="UP000314980">
    <property type="component" value="Unassembled WGS sequence"/>
</dbReference>
<reference evidence="2" key="3">
    <citation type="submission" date="2025-09" db="UniProtKB">
        <authorList>
            <consortium name="Ensembl"/>
        </authorList>
    </citation>
    <scope>IDENTIFICATION</scope>
</reference>
<dbReference type="FunCoup" id="A0A4W6EFR7">
    <property type="interactions" value="1505"/>
</dbReference>
<gene>
    <name evidence="2" type="primary">prelid3a</name>
</gene>
<accession>A0A4W6EFR7</accession>
<dbReference type="GO" id="GO:0005758">
    <property type="term" value="C:mitochondrial intermembrane space"/>
    <property type="evidence" value="ECO:0007669"/>
    <property type="project" value="InterPro"/>
</dbReference>
<dbReference type="PANTHER" id="PTHR11158">
    <property type="entry name" value="MSF1/PX19 RELATED"/>
    <property type="match status" value="1"/>
</dbReference>
<name>A0A4W6EFR7_LATCA</name>
<sequence>MKIWSTEHVFSYPWETVIKAAMRKYPNPMNPNVVGVDVLDRSLDTEGRLHSHRLLSTEWGLPGIVRAILGTSQTQTYVKEHSIVDPEEKKMELCSTNITLTNLISVDERLLYRPHPDNPEVTVLTQEAIITVKGVSLSSYLEGMMARRMSANARKVTANKNSTFIFLFLFHPLHVDLNFVSSNKDIADFLACHLTWTPLSSLLFQGRSYWTYSQKLLFPVVFTCLCV</sequence>
<dbReference type="Pfam" id="PF04707">
    <property type="entry name" value="PRELI"/>
    <property type="match status" value="1"/>
</dbReference>
<organism evidence="2 3">
    <name type="scientific">Lates calcarifer</name>
    <name type="common">Barramundi</name>
    <name type="synonym">Holocentrus calcarifer</name>
    <dbReference type="NCBI Taxonomy" id="8187"/>
    <lineage>
        <taxon>Eukaryota</taxon>
        <taxon>Metazoa</taxon>
        <taxon>Chordata</taxon>
        <taxon>Craniata</taxon>
        <taxon>Vertebrata</taxon>
        <taxon>Euteleostomi</taxon>
        <taxon>Actinopterygii</taxon>
        <taxon>Neopterygii</taxon>
        <taxon>Teleostei</taxon>
        <taxon>Neoteleostei</taxon>
        <taxon>Acanthomorphata</taxon>
        <taxon>Carangaria</taxon>
        <taxon>Carangaria incertae sedis</taxon>
        <taxon>Centropomidae</taxon>
        <taxon>Lates</taxon>
    </lineage>
</organism>
<proteinExistence type="predicted"/>
<feature type="domain" description="PRELI/MSF1" evidence="1">
    <location>
        <begin position="1"/>
        <end position="172"/>
    </location>
</feature>